<name>A0A9P5NLM6_GYMJU</name>
<dbReference type="GO" id="GO:0000448">
    <property type="term" value="P:cleavage in ITS2 between 5.8S rRNA and LSU-rRNA of tricistronic rRNA transcript (SSU-rRNA, 5.8S rRNA, LSU-rRNA)"/>
    <property type="evidence" value="ECO:0007669"/>
    <property type="project" value="TreeGrafter"/>
</dbReference>
<dbReference type="EMBL" id="JADNYJ010000041">
    <property type="protein sequence ID" value="KAF8901520.1"/>
    <property type="molecule type" value="Genomic_DNA"/>
</dbReference>
<keyword evidence="6" id="KW-0418">Kinase</keyword>
<evidence type="ECO:0000313" key="13">
    <source>
        <dbReference type="Proteomes" id="UP000724874"/>
    </source>
</evidence>
<dbReference type="Pfam" id="PF16575">
    <property type="entry name" value="CLP1_P"/>
    <property type="match status" value="1"/>
</dbReference>
<sequence>MLSAVAARRAALAVKKEEVQGGQPIASSSTPPTPLPPTPPPAQFRREKSSKRKPLSQKTRSETKKSRKLKPFEKSNRFRPDVVEDAFEGQVDMIEVGSDTDEEGSDSGMSVLEDSQAELLPNTPKKAAGKRPWSPSQPAEESSEEEIDDDVAASLDVTSLLPHLSRSWRQLEVEAEEGLILSTFNPRPGHNLFVLSDEECRPLGLSSKSTLVALSDEDTLCLLGSCNLAVLHGSIDLFGTTLTASSTIYPIYAPRSAPLPVLRPTLATTSTLVLDHLPARLKGVLQFRAVIVLQALGSNVERLGFVCRTFEGVFGPSKVQKNVTEAPFEIPGIYMVRQQNKEYCAMSLPPSWSSGLDQVLIPSSDMLCRSYIVKGPKNSGKSTFARTLTNRLLKSYRRVAFLECDLGQSEFTPGGMVSLNIVSEPILGPPFTHPTLPNYAHFIGSNTPRSSPSQYLEAILALIQTYRMDFQTPTIDVDDDNDSRILDAIPIVVNTMGWTKGLGADLTQKIENMLEPTDIFDIQITTRDEYGFSVPPAPVGGQRGGYGAYHSQSMIGEISARLHVLEPKQPSSLSSYTAADHRSLSILSYFHAQFPASVSSKELQQVTATLWDISRPLCAIPPFQVDCAIAFDKIILTGAGSEDVVEEEIGRVLNGAVVAFVRCDPGTIDIEPASPEGSSTSATGIPYSRYSELPSPASSHCVGLGLIRGVSPPITEKENAHMVTTYLQILTPLPHSLLMGSRVLVKGEMELPVWGMLDFRNFEGKDADMGRVCGVDSDNVPYLQWGKAPEGVLGADRKRIRRNLMRRGQM</sequence>
<dbReference type="OrthoDB" id="2405412at2759"/>
<feature type="compositionally biased region" description="Basic and acidic residues" evidence="9">
    <location>
        <begin position="59"/>
        <end position="82"/>
    </location>
</feature>
<feature type="region of interest" description="Disordered" evidence="9">
    <location>
        <begin position="121"/>
        <end position="149"/>
    </location>
</feature>
<organism evidence="12 13">
    <name type="scientific">Gymnopilus junonius</name>
    <name type="common">Spectacular rustgill mushroom</name>
    <name type="synonym">Gymnopilus spectabilis subsp. junonius</name>
    <dbReference type="NCBI Taxonomy" id="109634"/>
    <lineage>
        <taxon>Eukaryota</taxon>
        <taxon>Fungi</taxon>
        <taxon>Dikarya</taxon>
        <taxon>Basidiomycota</taxon>
        <taxon>Agaricomycotina</taxon>
        <taxon>Agaricomycetes</taxon>
        <taxon>Agaricomycetidae</taxon>
        <taxon>Agaricales</taxon>
        <taxon>Agaricineae</taxon>
        <taxon>Hymenogastraceae</taxon>
        <taxon>Gymnopilus</taxon>
    </lineage>
</organism>
<dbReference type="Pfam" id="PF24419">
    <property type="entry name" value="Cupin_NOL9"/>
    <property type="match status" value="1"/>
</dbReference>
<accession>A0A9P5NLM6</accession>
<proteinExistence type="inferred from homology"/>
<evidence type="ECO:0000256" key="6">
    <source>
        <dbReference type="ARBA" id="ARBA00022777"/>
    </source>
</evidence>
<dbReference type="InterPro" id="IPR045116">
    <property type="entry name" value="Clp1/Grc3"/>
</dbReference>
<keyword evidence="4" id="KW-0808">Transferase</keyword>
<evidence type="ECO:0000256" key="3">
    <source>
        <dbReference type="ARBA" id="ARBA00019824"/>
    </source>
</evidence>
<evidence type="ECO:0000256" key="5">
    <source>
        <dbReference type="ARBA" id="ARBA00022741"/>
    </source>
</evidence>
<evidence type="ECO:0000256" key="9">
    <source>
        <dbReference type="SAM" id="MobiDB-lite"/>
    </source>
</evidence>
<dbReference type="GO" id="GO:0005524">
    <property type="term" value="F:ATP binding"/>
    <property type="evidence" value="ECO:0007669"/>
    <property type="project" value="UniProtKB-KW"/>
</dbReference>
<dbReference type="GO" id="GO:0005634">
    <property type="term" value="C:nucleus"/>
    <property type="evidence" value="ECO:0007669"/>
    <property type="project" value="TreeGrafter"/>
</dbReference>
<keyword evidence="13" id="KW-1185">Reference proteome</keyword>
<evidence type="ECO:0000256" key="1">
    <source>
        <dbReference type="ARBA" id="ARBA00011003"/>
    </source>
</evidence>
<feature type="compositionally biased region" description="Pro residues" evidence="9">
    <location>
        <begin position="31"/>
        <end position="42"/>
    </location>
</feature>
<protein>
    <recommendedName>
        <fullName evidence="3">Polynucleotide 5'-hydroxyl-kinase GRC3</fullName>
    </recommendedName>
    <alternativeName>
        <fullName evidence="8">Polynucleotide 5'-hydroxyl-kinase NOL9</fullName>
    </alternativeName>
    <alternativeName>
        <fullName evidence="2">Polynucleotide 5'-hydroxyl-kinase grc3</fullName>
    </alternativeName>
</protein>
<evidence type="ECO:0000256" key="8">
    <source>
        <dbReference type="ARBA" id="ARBA00071212"/>
    </source>
</evidence>
<dbReference type="InterPro" id="IPR057573">
    <property type="entry name" value="NOL9_N"/>
</dbReference>
<dbReference type="Gene3D" id="3.40.50.300">
    <property type="entry name" value="P-loop containing nucleotide triphosphate hydrolases"/>
    <property type="match status" value="1"/>
</dbReference>
<comment type="caution">
    <text evidence="12">The sequence shown here is derived from an EMBL/GenBank/DDBJ whole genome shotgun (WGS) entry which is preliminary data.</text>
</comment>
<dbReference type="PANTHER" id="PTHR12755">
    <property type="entry name" value="CLEAVAGE/POLYADENYLATION FACTOR IA SUBUNIT CLP1P"/>
    <property type="match status" value="1"/>
</dbReference>
<reference evidence="12" key="1">
    <citation type="submission" date="2020-11" db="EMBL/GenBank/DDBJ databases">
        <authorList>
            <consortium name="DOE Joint Genome Institute"/>
            <person name="Ahrendt S."/>
            <person name="Riley R."/>
            <person name="Andreopoulos W."/>
            <person name="LaButti K."/>
            <person name="Pangilinan J."/>
            <person name="Ruiz-duenas F.J."/>
            <person name="Barrasa J.M."/>
            <person name="Sanchez-Garcia M."/>
            <person name="Camarero S."/>
            <person name="Miyauchi S."/>
            <person name="Serrano A."/>
            <person name="Linde D."/>
            <person name="Babiker R."/>
            <person name="Drula E."/>
            <person name="Ayuso-Fernandez I."/>
            <person name="Pacheco R."/>
            <person name="Padilla G."/>
            <person name="Ferreira P."/>
            <person name="Barriuso J."/>
            <person name="Kellner H."/>
            <person name="Castanera R."/>
            <person name="Alfaro M."/>
            <person name="Ramirez L."/>
            <person name="Pisabarro A.G."/>
            <person name="Kuo A."/>
            <person name="Tritt A."/>
            <person name="Lipzen A."/>
            <person name="He G."/>
            <person name="Yan M."/>
            <person name="Ng V."/>
            <person name="Cullen D."/>
            <person name="Martin F."/>
            <person name="Rosso M.-N."/>
            <person name="Henrissat B."/>
            <person name="Hibbett D."/>
            <person name="Martinez A.T."/>
            <person name="Grigoriev I.V."/>
        </authorList>
    </citation>
    <scope>NUCLEOTIDE SEQUENCE</scope>
    <source>
        <strain evidence="12">AH 44721</strain>
    </source>
</reference>
<evidence type="ECO:0000259" key="10">
    <source>
        <dbReference type="Pfam" id="PF16575"/>
    </source>
</evidence>
<keyword evidence="7" id="KW-0067">ATP-binding</keyword>
<dbReference type="Proteomes" id="UP000724874">
    <property type="component" value="Unassembled WGS sequence"/>
</dbReference>
<dbReference type="GO" id="GO:0051731">
    <property type="term" value="F:polynucleotide 5'-hydroxyl-kinase activity"/>
    <property type="evidence" value="ECO:0007669"/>
    <property type="project" value="InterPro"/>
</dbReference>
<feature type="region of interest" description="Disordered" evidence="9">
    <location>
        <begin position="13"/>
        <end position="84"/>
    </location>
</feature>
<evidence type="ECO:0000256" key="2">
    <source>
        <dbReference type="ARBA" id="ARBA00018706"/>
    </source>
</evidence>
<evidence type="ECO:0000256" key="7">
    <source>
        <dbReference type="ARBA" id="ARBA00022840"/>
    </source>
</evidence>
<dbReference type="InterPro" id="IPR027417">
    <property type="entry name" value="P-loop_NTPase"/>
</dbReference>
<dbReference type="InterPro" id="IPR032319">
    <property type="entry name" value="CLP1_P"/>
</dbReference>
<dbReference type="SUPFAM" id="SSF52540">
    <property type="entry name" value="P-loop containing nucleoside triphosphate hydrolases"/>
    <property type="match status" value="1"/>
</dbReference>
<evidence type="ECO:0000256" key="4">
    <source>
        <dbReference type="ARBA" id="ARBA00022679"/>
    </source>
</evidence>
<evidence type="ECO:0000259" key="11">
    <source>
        <dbReference type="Pfam" id="PF24419"/>
    </source>
</evidence>
<dbReference type="AlphaFoldDB" id="A0A9P5NLM6"/>
<keyword evidence="5" id="KW-0547">Nucleotide-binding</keyword>
<feature type="domain" description="NOL9 N-terminal" evidence="11">
    <location>
        <begin position="207"/>
        <end position="262"/>
    </location>
</feature>
<evidence type="ECO:0000313" key="12">
    <source>
        <dbReference type="EMBL" id="KAF8901520.1"/>
    </source>
</evidence>
<feature type="domain" description="Clp1 P-loop" evidence="10">
    <location>
        <begin position="375"/>
        <end position="520"/>
    </location>
</feature>
<dbReference type="PANTHER" id="PTHR12755:SF3">
    <property type="entry name" value="POLYNUCLEOTIDE 5'-HYDROXYL-KINASE NOL9"/>
    <property type="match status" value="1"/>
</dbReference>
<comment type="similarity">
    <text evidence="1">Belongs to the Clp1 family. NOL9/GRC3 subfamily.</text>
</comment>
<gene>
    <name evidence="12" type="ORF">CPB84DRAFT_1777526</name>
</gene>